<dbReference type="SUPFAM" id="SSF47384">
    <property type="entry name" value="Homodimeric domain of signal transducing histidine kinase"/>
    <property type="match status" value="1"/>
</dbReference>
<keyword evidence="6" id="KW-0902">Two-component regulatory system</keyword>
<dbReference type="CDD" id="cd00082">
    <property type="entry name" value="HisKA"/>
    <property type="match status" value="1"/>
</dbReference>
<dbReference type="PRINTS" id="PR00344">
    <property type="entry name" value="BCTRLSENSOR"/>
</dbReference>
<dbReference type="OrthoDB" id="8807260at2"/>
<dbReference type="Proteomes" id="UP000183613">
    <property type="component" value="Unassembled WGS sequence"/>
</dbReference>
<dbReference type="CDD" id="cd00075">
    <property type="entry name" value="HATPase"/>
    <property type="match status" value="1"/>
</dbReference>
<dbReference type="InterPro" id="IPR036097">
    <property type="entry name" value="HisK_dim/P_sf"/>
</dbReference>
<dbReference type="EMBL" id="FNUD01000002">
    <property type="protein sequence ID" value="SEF08073.1"/>
    <property type="molecule type" value="Genomic_DNA"/>
</dbReference>
<dbReference type="PANTHER" id="PTHR43711:SF1">
    <property type="entry name" value="HISTIDINE KINASE 1"/>
    <property type="match status" value="1"/>
</dbReference>
<dbReference type="EC" id="2.7.13.3" evidence="2"/>
<name>A0A0F6P9X2_PSEDM</name>
<dbReference type="Gene3D" id="1.10.287.130">
    <property type="match status" value="1"/>
</dbReference>
<dbReference type="SUPFAM" id="SSF55874">
    <property type="entry name" value="ATPase domain of HSP90 chaperone/DNA topoisomerase II/histidine kinase"/>
    <property type="match status" value="1"/>
</dbReference>
<dbReference type="RefSeq" id="WP_048359797.1">
    <property type="nucleotide sequence ID" value="NZ_FNUD01000002.1"/>
</dbReference>
<dbReference type="SMART" id="SM00065">
    <property type="entry name" value="GAF"/>
    <property type="match status" value="1"/>
</dbReference>
<comment type="catalytic activity">
    <reaction evidence="1">
        <text>ATP + protein L-histidine = ADP + protein N-phospho-L-histidine.</text>
        <dbReference type="EC" id="2.7.13.3"/>
    </reaction>
</comment>
<evidence type="ECO:0000256" key="2">
    <source>
        <dbReference type="ARBA" id="ARBA00012438"/>
    </source>
</evidence>
<dbReference type="InterPro" id="IPR029016">
    <property type="entry name" value="GAF-like_dom_sf"/>
</dbReference>
<evidence type="ECO:0000259" key="7">
    <source>
        <dbReference type="PROSITE" id="PS50109"/>
    </source>
</evidence>
<evidence type="ECO:0000313" key="10">
    <source>
        <dbReference type="Proteomes" id="UP000183613"/>
    </source>
</evidence>
<dbReference type="InterPro" id="IPR003661">
    <property type="entry name" value="HisK_dim/P_dom"/>
</dbReference>
<dbReference type="Pfam" id="PF01590">
    <property type="entry name" value="GAF"/>
    <property type="match status" value="1"/>
</dbReference>
<dbReference type="SMART" id="SM00387">
    <property type="entry name" value="HATPase_c"/>
    <property type="match status" value="1"/>
</dbReference>
<dbReference type="PANTHER" id="PTHR43711">
    <property type="entry name" value="TWO-COMPONENT HISTIDINE KINASE"/>
    <property type="match status" value="1"/>
</dbReference>
<reference evidence="8" key="1">
    <citation type="journal article" date="2015" name="Nat. Commun.">
        <title>A novel pathway producing dimethylsulphide in bacteria is widespread in soil environments.</title>
        <authorList>
            <person name="Carrion O."/>
            <person name="Curson A.R."/>
            <person name="Kumaresan D."/>
            <person name="Fu Y."/>
            <person name="Lang A.S."/>
            <person name="Mercade E."/>
            <person name="Todd J.D."/>
        </authorList>
    </citation>
    <scope>NUCLEOTIDE SEQUENCE</scope>
    <source>
        <strain evidence="8">M1T</strain>
    </source>
</reference>
<reference evidence="9" key="3">
    <citation type="submission" date="2016-10" db="EMBL/GenBank/DDBJ databases">
        <authorList>
            <person name="de Groot N.N."/>
        </authorList>
    </citation>
    <scope>NUCLEOTIDE SEQUENCE [LARGE SCALE GENOMIC DNA]</scope>
    <source>
        <strain evidence="9">LMG 25555</strain>
    </source>
</reference>
<evidence type="ECO:0000256" key="3">
    <source>
        <dbReference type="ARBA" id="ARBA00022553"/>
    </source>
</evidence>
<dbReference type="InterPro" id="IPR036890">
    <property type="entry name" value="HATPase_C_sf"/>
</dbReference>
<dbReference type="PROSITE" id="PS50109">
    <property type="entry name" value="HIS_KIN"/>
    <property type="match status" value="1"/>
</dbReference>
<keyword evidence="5 8" id="KW-0418">Kinase</keyword>
<dbReference type="Gene3D" id="3.30.565.10">
    <property type="entry name" value="Histidine kinase-like ATPase, C-terminal domain"/>
    <property type="match status" value="1"/>
</dbReference>
<dbReference type="InterPro" id="IPR003018">
    <property type="entry name" value="GAF"/>
</dbReference>
<dbReference type="InterPro" id="IPR050736">
    <property type="entry name" value="Sensor_HK_Regulatory"/>
</dbReference>
<gene>
    <name evidence="9" type="ORF">SAMN04489800_4416</name>
</gene>
<dbReference type="Pfam" id="PF02518">
    <property type="entry name" value="HATPase_c"/>
    <property type="match status" value="1"/>
</dbReference>
<evidence type="ECO:0000256" key="6">
    <source>
        <dbReference type="ARBA" id="ARBA00023012"/>
    </source>
</evidence>
<dbReference type="SUPFAM" id="SSF55781">
    <property type="entry name" value="GAF domain-like"/>
    <property type="match status" value="1"/>
</dbReference>
<evidence type="ECO:0000313" key="8">
    <source>
        <dbReference type="EMBL" id="AJE75770.1"/>
    </source>
</evidence>
<reference evidence="10" key="2">
    <citation type="submission" date="2016-10" db="EMBL/GenBank/DDBJ databases">
        <authorList>
            <person name="Varghese N."/>
            <person name="Submissions S."/>
        </authorList>
    </citation>
    <scope>NUCLEOTIDE SEQUENCE [LARGE SCALE GENOMIC DNA]</scope>
    <source>
        <strain evidence="10">LMG 25555</strain>
    </source>
</reference>
<proteinExistence type="predicted"/>
<evidence type="ECO:0000313" key="9">
    <source>
        <dbReference type="EMBL" id="SEF08073.1"/>
    </source>
</evidence>
<evidence type="ECO:0000256" key="1">
    <source>
        <dbReference type="ARBA" id="ARBA00000085"/>
    </source>
</evidence>
<keyword evidence="3" id="KW-0597">Phosphoprotein</keyword>
<keyword evidence="10" id="KW-1185">Reference proteome</keyword>
<dbReference type="AlphaFoldDB" id="A0A0F6P9X2"/>
<dbReference type="EMBL" id="KM030271">
    <property type="protein sequence ID" value="AJE75770.1"/>
    <property type="molecule type" value="Genomic_DNA"/>
</dbReference>
<dbReference type="Gene3D" id="3.30.450.40">
    <property type="match status" value="1"/>
</dbReference>
<dbReference type="GO" id="GO:0000155">
    <property type="term" value="F:phosphorelay sensor kinase activity"/>
    <property type="evidence" value="ECO:0007669"/>
    <property type="project" value="InterPro"/>
</dbReference>
<accession>A0A0F6P9X2</accession>
<organism evidence="8">
    <name type="scientific">Pseudomonas deceptionensis</name>
    <dbReference type="NCBI Taxonomy" id="882211"/>
    <lineage>
        <taxon>Bacteria</taxon>
        <taxon>Pseudomonadati</taxon>
        <taxon>Pseudomonadota</taxon>
        <taxon>Gammaproteobacteria</taxon>
        <taxon>Pseudomonadales</taxon>
        <taxon>Pseudomonadaceae</taxon>
        <taxon>Pseudomonas</taxon>
    </lineage>
</organism>
<protein>
    <recommendedName>
        <fullName evidence="2">histidine kinase</fullName>
        <ecNumber evidence="2">2.7.13.3</ecNumber>
    </recommendedName>
</protein>
<sequence length="402" mass="43817">MGHSAADDIATINRISAVPAILRVIAEMTGMRFAAVARVTQTTWTACAVLDNLGFGLQAGGELELVSTLCFETMNSHLPIIIDKASTDPLYEHHHTPKRYRFESYITIPVFRTDGSFFGTLCALDPEPARLKGSTIQSTMESFARLLSLQIEAEENLQRTESELVQERENAELREQFIAVIGHDLRNPLFAINTAAERLLRKHPNPPTDTLVQHILSCGQRASQLVEDVLDFARGRLGNGIPLTLQTCTDLDQVFRHVISEVQSVHPDRVILPRIGPLNGIQCDSGRLAQLLSNLLANAITHGSATGAVHVAAMIRDKVFTLSVTNQGTPIPADQLVHLFKPYSRPANDTPQAGLGLGLYIADQIALSHGGRIEAASDEQHGTVFTFSFALPAHAGDLPYQG</sequence>
<evidence type="ECO:0000256" key="4">
    <source>
        <dbReference type="ARBA" id="ARBA00022679"/>
    </source>
</evidence>
<dbReference type="Pfam" id="PF00512">
    <property type="entry name" value="HisKA"/>
    <property type="match status" value="1"/>
</dbReference>
<keyword evidence="4" id="KW-0808">Transferase</keyword>
<dbReference type="PATRIC" id="fig|882211.3.peg.2019"/>
<dbReference type="InterPro" id="IPR003594">
    <property type="entry name" value="HATPase_dom"/>
</dbReference>
<evidence type="ECO:0000256" key="5">
    <source>
        <dbReference type="ARBA" id="ARBA00022777"/>
    </source>
</evidence>
<dbReference type="InterPro" id="IPR004358">
    <property type="entry name" value="Sig_transdc_His_kin-like_C"/>
</dbReference>
<dbReference type="InterPro" id="IPR005467">
    <property type="entry name" value="His_kinase_dom"/>
</dbReference>
<dbReference type="SMART" id="SM00388">
    <property type="entry name" value="HisKA"/>
    <property type="match status" value="1"/>
</dbReference>
<feature type="domain" description="Histidine kinase" evidence="7">
    <location>
        <begin position="180"/>
        <end position="393"/>
    </location>
</feature>